<evidence type="ECO:0000313" key="3">
    <source>
        <dbReference type="Proteomes" id="UP000719412"/>
    </source>
</evidence>
<evidence type="ECO:0000313" key="2">
    <source>
        <dbReference type="EMBL" id="KAH0811162.1"/>
    </source>
</evidence>
<reference evidence="2" key="2">
    <citation type="submission" date="2021-08" db="EMBL/GenBank/DDBJ databases">
        <authorList>
            <person name="Eriksson T."/>
        </authorList>
    </citation>
    <scope>NUCLEOTIDE SEQUENCE</scope>
    <source>
        <strain evidence="2">Stoneville</strain>
        <tissue evidence="2">Whole head</tissue>
    </source>
</reference>
<proteinExistence type="predicted"/>
<feature type="compositionally biased region" description="Polar residues" evidence="1">
    <location>
        <begin position="8"/>
        <end position="22"/>
    </location>
</feature>
<feature type="compositionally biased region" description="Basic residues" evidence="1">
    <location>
        <begin position="344"/>
        <end position="355"/>
    </location>
</feature>
<keyword evidence="3" id="KW-1185">Reference proteome</keyword>
<evidence type="ECO:0000256" key="1">
    <source>
        <dbReference type="SAM" id="MobiDB-lite"/>
    </source>
</evidence>
<dbReference type="AlphaFoldDB" id="A0A8J6L8S2"/>
<feature type="region of interest" description="Disordered" evidence="1">
    <location>
        <begin position="328"/>
        <end position="355"/>
    </location>
</feature>
<protein>
    <submittedName>
        <fullName evidence="2">Uncharacterized protein</fullName>
    </submittedName>
</protein>
<sequence>MRTKKAPKSTQLNKQKNSNIYETKSKPMSKEGRNRYFGQGSLDAFLEEKQKRKRTGKDKTGRQEEEEEEVFKPDNQAEFRKGRGTMDNEYILDHLTKYELKKKGGRMYALFVDFRATFDKERKSGEVISRGEIWGWKEQEEVQEKYLRGVLGVERETRGCIMREKCQRNRLKEKAGKRAGKFEDKLDGRKECRILTKCWREKKKHTVEGARERNTIRETGMPVKSTSRRLEHESTVDVVGVGPGLPGKLSDADFPSSDACVKLHGFQDWAGMAMRVNPEKEEAGEEVKKQSVAFVCHLLTAAFLFLIARWKENRMSNRVQVLELQEGKQGSGMSMGNRKEKEGRNKRRVKAGKRAAKFEDKMDGEEFRIMTECWREKKKNTEKEREKYYQRKGYASEEVERLRAKGRWMNVDLSERDKDTGKQERRERIKESRYNREYEKCMAEEIPAYLERERVHKREK</sequence>
<dbReference type="Proteomes" id="UP000719412">
    <property type="component" value="Unassembled WGS sequence"/>
</dbReference>
<comment type="caution">
    <text evidence="2">The sequence shown here is derived from an EMBL/GenBank/DDBJ whole genome shotgun (WGS) entry which is preliminary data.</text>
</comment>
<dbReference type="EMBL" id="JABDTM020027000">
    <property type="protein sequence ID" value="KAH0811162.1"/>
    <property type="molecule type" value="Genomic_DNA"/>
</dbReference>
<reference evidence="2" key="1">
    <citation type="journal article" date="2020" name="J Insects Food Feed">
        <title>The yellow mealworm (Tenebrio molitor) genome: a resource for the emerging insects as food and feed industry.</title>
        <authorList>
            <person name="Eriksson T."/>
            <person name="Andere A."/>
            <person name="Kelstrup H."/>
            <person name="Emery V."/>
            <person name="Picard C."/>
        </authorList>
    </citation>
    <scope>NUCLEOTIDE SEQUENCE</scope>
    <source>
        <strain evidence="2">Stoneville</strain>
        <tissue evidence="2">Whole head</tissue>
    </source>
</reference>
<gene>
    <name evidence="2" type="ORF">GEV33_011629</name>
</gene>
<organism evidence="2 3">
    <name type="scientific">Tenebrio molitor</name>
    <name type="common">Yellow mealworm beetle</name>
    <dbReference type="NCBI Taxonomy" id="7067"/>
    <lineage>
        <taxon>Eukaryota</taxon>
        <taxon>Metazoa</taxon>
        <taxon>Ecdysozoa</taxon>
        <taxon>Arthropoda</taxon>
        <taxon>Hexapoda</taxon>
        <taxon>Insecta</taxon>
        <taxon>Pterygota</taxon>
        <taxon>Neoptera</taxon>
        <taxon>Endopterygota</taxon>
        <taxon>Coleoptera</taxon>
        <taxon>Polyphaga</taxon>
        <taxon>Cucujiformia</taxon>
        <taxon>Tenebrionidae</taxon>
        <taxon>Tenebrio</taxon>
    </lineage>
</organism>
<feature type="compositionally biased region" description="Basic and acidic residues" evidence="1">
    <location>
        <begin position="23"/>
        <end position="34"/>
    </location>
</feature>
<accession>A0A8J6L8S2</accession>
<feature type="region of interest" description="Disordered" evidence="1">
    <location>
        <begin position="1"/>
        <end position="72"/>
    </location>
</feature>
<name>A0A8J6L8S2_TENMO</name>